<organism evidence="2 3">
    <name type="scientific">Reyranella soli</name>
    <dbReference type="NCBI Taxonomy" id="1230389"/>
    <lineage>
        <taxon>Bacteria</taxon>
        <taxon>Pseudomonadati</taxon>
        <taxon>Pseudomonadota</taxon>
        <taxon>Alphaproteobacteria</taxon>
        <taxon>Hyphomicrobiales</taxon>
        <taxon>Reyranellaceae</taxon>
        <taxon>Reyranella</taxon>
    </lineage>
</organism>
<proteinExistence type="predicted"/>
<dbReference type="Proteomes" id="UP000321058">
    <property type="component" value="Unassembled WGS sequence"/>
</dbReference>
<evidence type="ECO:0000313" key="2">
    <source>
        <dbReference type="EMBL" id="GEP59758.1"/>
    </source>
</evidence>
<sequence>MTANLFVRRIAAPPLCQQPPGDVAAPAEGTDMVTQDTAAGADIADGAVAAGATKAGAAAGSAKGTRVGTGSGSGLRPPPPSSTEPRGIPNRPTVCCDVMGIGADADAEGFVMVLAAVVGQFPAAIVVMPPPSNVVPPVVSAPDEPAVGQVIAMLPGIAIEDTSGSGPMPGEASSVAPMGIPVGPTGVPGPRPKGDVTPSGDARVGLWPAICAIADPQQKTTDKAIGRTM</sequence>
<name>A0A512NLD3_9HYPH</name>
<keyword evidence="3" id="KW-1185">Reference proteome</keyword>
<protein>
    <submittedName>
        <fullName evidence="2">Uncharacterized protein</fullName>
    </submittedName>
</protein>
<comment type="caution">
    <text evidence="2">The sequence shown here is derived from an EMBL/GenBank/DDBJ whole genome shotgun (WGS) entry which is preliminary data.</text>
</comment>
<reference evidence="2 3" key="1">
    <citation type="submission" date="2019-07" db="EMBL/GenBank/DDBJ databases">
        <title>Whole genome shotgun sequence of Reyranella soli NBRC 108950.</title>
        <authorList>
            <person name="Hosoyama A."/>
            <person name="Uohara A."/>
            <person name="Ohji S."/>
            <person name="Ichikawa N."/>
        </authorList>
    </citation>
    <scope>NUCLEOTIDE SEQUENCE [LARGE SCALE GENOMIC DNA]</scope>
    <source>
        <strain evidence="2 3">NBRC 108950</strain>
    </source>
</reference>
<dbReference type="EMBL" id="BKAJ01000139">
    <property type="protein sequence ID" value="GEP59758.1"/>
    <property type="molecule type" value="Genomic_DNA"/>
</dbReference>
<accession>A0A512NLD3</accession>
<evidence type="ECO:0000313" key="3">
    <source>
        <dbReference type="Proteomes" id="UP000321058"/>
    </source>
</evidence>
<feature type="region of interest" description="Disordered" evidence="1">
    <location>
        <begin position="58"/>
        <end position="91"/>
    </location>
</feature>
<dbReference type="AlphaFoldDB" id="A0A512NLD3"/>
<evidence type="ECO:0000256" key="1">
    <source>
        <dbReference type="SAM" id="MobiDB-lite"/>
    </source>
</evidence>
<gene>
    <name evidence="2" type="ORF">RSO01_69240</name>
</gene>